<dbReference type="InterPro" id="IPR011009">
    <property type="entry name" value="Kinase-like_dom_sf"/>
</dbReference>
<feature type="region of interest" description="Disordered" evidence="1">
    <location>
        <begin position="537"/>
        <end position="582"/>
    </location>
</feature>
<dbReference type="SUPFAM" id="SSF56112">
    <property type="entry name" value="Protein kinase-like (PK-like)"/>
    <property type="match status" value="1"/>
</dbReference>
<dbReference type="SMART" id="SM00220">
    <property type="entry name" value="S_TKc"/>
    <property type="match status" value="1"/>
</dbReference>
<evidence type="ECO:0000256" key="1">
    <source>
        <dbReference type="SAM" id="MobiDB-lite"/>
    </source>
</evidence>
<reference evidence="3 4" key="1">
    <citation type="journal article" date="2024" name="IMA Fungus">
        <title>Apiospora arundinis, a panoply of carbohydrate-active enzymes and secondary metabolites.</title>
        <authorList>
            <person name="Sorensen T."/>
            <person name="Petersen C."/>
            <person name="Muurmann A.T."/>
            <person name="Christiansen J.V."/>
            <person name="Brundto M.L."/>
            <person name="Overgaard C.K."/>
            <person name="Boysen A.T."/>
            <person name="Wollenberg R.D."/>
            <person name="Larsen T.O."/>
            <person name="Sorensen J.L."/>
            <person name="Nielsen K.L."/>
            <person name="Sondergaard T.E."/>
        </authorList>
    </citation>
    <scope>NUCLEOTIDE SEQUENCE [LARGE SCALE GENOMIC DNA]</scope>
    <source>
        <strain evidence="3 4">AAU 773</strain>
    </source>
</reference>
<evidence type="ECO:0000313" key="3">
    <source>
        <dbReference type="EMBL" id="KAK8876864.1"/>
    </source>
</evidence>
<sequence length="907" mass="101679">MRRHQPPTSYTTPTLETKARVSQALRSSYVRSSGQENSVFIPVDKIEALICPRNVRQELASLTILTSAAIDNCVSDICGPHNSRKNRRKIFAILALIEREVEITGFIEADICDADLPLDLQYDPHGSPSTQSLALNRTGCEPRFIGDWKSSTKELFDRYQWIVNSPCLSVGRDQKILHHDLVPQAILPFIEGGRPQESRIGGFGSVSRVQIHPAHHNFKEYGNNTFAVKKLHVKDETIFNRELQALMRFSGKGNGHVITLLATYYHQEHYHLIFPWADGDLRSFWKQMPDPPQSTSWLLEQIHGLATGLQVIHSPAVKNSPWARHGDIKPENILWFSRRASDKRPTLVLSDLGLAMFNSKSSRSNISTNDLGCTPTYRAPEYDLPSSKISRAYDMWSLGCLLLEIGSWTVHGYQGVADFQRHRSKSEATVDRDTTDDNFFITTRDNNDALVGQVKPAVWFEHLRDIRIPKDGFTTDLLDLIEQRLLVVNPKQRANINEVVKELDILKLKGAIDIDYFRRRPINTYCMLNIGDRAEYSAPSQQDAPPGDRLGSTPPLPNRKRGLAKAPISHPPRKRLNTGDDISYSCPYRKRDPLKYNVRDFTGCALTPFPSISMVKRHVLKDHQHSTATGDSKDYSSQYIGNGNMGRAWKVEVDRRLRSRQASDQVLDWETLWEVLFPEDIDIPSGDYEPIIEHHEVNKAFSDRACQGKDMVLRKMHGLQSCTSNSDLEADAGVVWDSVQSYIQGQLQCAGPSTSTSGATSSSSSDRIESQQSIRTMRTEISRQQCGSTSCESLRRLAPRPTYASAPAPTSRSLPGLESVPSLSSDGPSATTSTLSSLPEPVTEPFGNSTMPNNCTVDYPKMDDGSFNPYIDSYDWTTDLDDFNFNLDFDTHVTADNVGPLDPPIGD</sequence>
<feature type="compositionally biased region" description="Polar residues" evidence="1">
    <location>
        <begin position="821"/>
        <end position="830"/>
    </location>
</feature>
<gene>
    <name evidence="3" type="ORF">PGQ11_001810</name>
</gene>
<dbReference type="PANTHER" id="PTHR24359">
    <property type="entry name" value="SERINE/THREONINE-PROTEIN KINASE SBK1"/>
    <property type="match status" value="1"/>
</dbReference>
<feature type="compositionally biased region" description="Low complexity" evidence="1">
    <location>
        <begin position="753"/>
        <end position="775"/>
    </location>
</feature>
<comment type="caution">
    <text evidence="3">The sequence shown here is derived from an EMBL/GenBank/DDBJ whole genome shotgun (WGS) entry which is preliminary data.</text>
</comment>
<dbReference type="PANTHER" id="PTHR24359:SF37">
    <property type="entry name" value="PROTEIN KINASE DOMAIN-CONTAINING PROTEIN"/>
    <property type="match status" value="1"/>
</dbReference>
<dbReference type="PROSITE" id="PS50011">
    <property type="entry name" value="PROTEIN_KINASE_DOM"/>
    <property type="match status" value="1"/>
</dbReference>
<dbReference type="InterPro" id="IPR000719">
    <property type="entry name" value="Prot_kinase_dom"/>
</dbReference>
<accession>A0ABR2JGC0</accession>
<organism evidence="3 4">
    <name type="scientific">Apiospora arundinis</name>
    <dbReference type="NCBI Taxonomy" id="335852"/>
    <lineage>
        <taxon>Eukaryota</taxon>
        <taxon>Fungi</taxon>
        <taxon>Dikarya</taxon>
        <taxon>Ascomycota</taxon>
        <taxon>Pezizomycotina</taxon>
        <taxon>Sordariomycetes</taxon>
        <taxon>Xylariomycetidae</taxon>
        <taxon>Amphisphaeriales</taxon>
        <taxon>Apiosporaceae</taxon>
        <taxon>Apiospora</taxon>
    </lineage>
</organism>
<dbReference type="Gene3D" id="1.10.510.10">
    <property type="entry name" value="Transferase(Phosphotransferase) domain 1"/>
    <property type="match status" value="1"/>
</dbReference>
<feature type="compositionally biased region" description="Polar residues" evidence="1">
    <location>
        <begin position="782"/>
        <end position="792"/>
    </location>
</feature>
<protein>
    <submittedName>
        <fullName evidence="3">Kinase-like domain-containing protein</fullName>
    </submittedName>
</protein>
<evidence type="ECO:0000259" key="2">
    <source>
        <dbReference type="PROSITE" id="PS50011"/>
    </source>
</evidence>
<dbReference type="CDD" id="cd00180">
    <property type="entry name" value="PKc"/>
    <property type="match status" value="1"/>
</dbReference>
<dbReference type="Proteomes" id="UP001390339">
    <property type="component" value="Unassembled WGS sequence"/>
</dbReference>
<dbReference type="Pfam" id="PF00069">
    <property type="entry name" value="Pkinase"/>
    <property type="match status" value="1"/>
</dbReference>
<dbReference type="EMBL" id="JAPCWZ010000002">
    <property type="protein sequence ID" value="KAK8876864.1"/>
    <property type="molecule type" value="Genomic_DNA"/>
</dbReference>
<proteinExistence type="predicted"/>
<name>A0ABR2JGC0_9PEZI</name>
<feature type="domain" description="Protein kinase" evidence="2">
    <location>
        <begin position="192"/>
        <end position="506"/>
    </location>
</feature>
<keyword evidence="4" id="KW-1185">Reference proteome</keyword>
<feature type="region of interest" description="Disordered" evidence="1">
    <location>
        <begin position="748"/>
        <end position="851"/>
    </location>
</feature>
<evidence type="ECO:0000313" key="4">
    <source>
        <dbReference type="Proteomes" id="UP001390339"/>
    </source>
</evidence>